<feature type="binding site" evidence="13">
    <location>
        <position position="254"/>
    </location>
    <ligand>
        <name>Zn(2+)</name>
        <dbReference type="ChEBI" id="CHEBI:29105"/>
    </ligand>
</feature>
<dbReference type="SUPFAM" id="SSF52374">
    <property type="entry name" value="Nucleotidylyl transferase"/>
    <property type="match status" value="1"/>
</dbReference>
<dbReference type="GO" id="GO:0005524">
    <property type="term" value="F:ATP binding"/>
    <property type="evidence" value="ECO:0007669"/>
    <property type="project" value="UniProtKB-UniRule"/>
</dbReference>
<dbReference type="RefSeq" id="WP_227909186.1">
    <property type="nucleotide sequence ID" value="NZ_CP095461.1"/>
</dbReference>
<dbReference type="HAMAP" id="MF_00041">
    <property type="entry name" value="Cys_tRNA_synth"/>
    <property type="match status" value="1"/>
</dbReference>
<dbReference type="EMBL" id="JAJFZP010000016">
    <property type="protein sequence ID" value="MCC3270900.1"/>
    <property type="molecule type" value="Genomic_DNA"/>
</dbReference>
<feature type="domain" description="Cysteinyl-tRNA synthetase class Ia DALR" evidence="15">
    <location>
        <begin position="364"/>
        <end position="423"/>
    </location>
</feature>
<keyword evidence="11 13" id="KW-0030">Aminoacyl-tRNA synthetase</keyword>
<comment type="caution">
    <text evidence="16">The sequence shown here is derived from an EMBL/GenBank/DDBJ whole genome shotgun (WGS) entry which is preliminary data.</text>
</comment>
<dbReference type="InterPro" id="IPR056411">
    <property type="entry name" value="CysS_C"/>
</dbReference>
<dbReference type="PANTHER" id="PTHR10890">
    <property type="entry name" value="CYSTEINYL-TRNA SYNTHETASE"/>
    <property type="match status" value="1"/>
</dbReference>
<evidence type="ECO:0000256" key="10">
    <source>
        <dbReference type="ARBA" id="ARBA00022917"/>
    </source>
</evidence>
<evidence type="ECO:0000313" key="16">
    <source>
        <dbReference type="EMBL" id="MCC3270900.1"/>
    </source>
</evidence>
<dbReference type="Pfam" id="PF23493">
    <property type="entry name" value="CysS_C"/>
    <property type="match status" value="1"/>
</dbReference>
<dbReference type="InterPro" id="IPR015273">
    <property type="entry name" value="Cys-tRNA-synt_Ia_DALR"/>
</dbReference>
<evidence type="ECO:0000256" key="11">
    <source>
        <dbReference type="ARBA" id="ARBA00023146"/>
    </source>
</evidence>
<dbReference type="AlphaFoldDB" id="A0A9X1M4Z3"/>
<evidence type="ECO:0000256" key="13">
    <source>
        <dbReference type="HAMAP-Rule" id="MF_00041"/>
    </source>
</evidence>
<dbReference type="Gene3D" id="1.20.120.1910">
    <property type="entry name" value="Cysteine-tRNA ligase, C-terminal anti-codon recognition domain"/>
    <property type="match status" value="1"/>
</dbReference>
<keyword evidence="10 13" id="KW-0648">Protein biosynthesis</keyword>
<feature type="binding site" evidence="13">
    <location>
        <position position="225"/>
    </location>
    <ligand>
        <name>Zn(2+)</name>
        <dbReference type="ChEBI" id="CHEBI:29105"/>
    </ligand>
</feature>
<comment type="cofactor">
    <cofactor evidence="13">
        <name>Zn(2+)</name>
        <dbReference type="ChEBI" id="CHEBI:29105"/>
    </cofactor>
    <text evidence="13">Binds 1 zinc ion per subunit.</text>
</comment>
<dbReference type="InterPro" id="IPR014729">
    <property type="entry name" value="Rossmann-like_a/b/a_fold"/>
</dbReference>
<keyword evidence="8 13" id="KW-0862">Zinc</keyword>
<feature type="short sequence motif" description="'KMSKS' region" evidence="13">
    <location>
        <begin position="281"/>
        <end position="285"/>
    </location>
</feature>
<comment type="subunit">
    <text evidence="3 13">Monomer.</text>
</comment>
<evidence type="ECO:0000256" key="8">
    <source>
        <dbReference type="ARBA" id="ARBA00022833"/>
    </source>
</evidence>
<reference evidence="16" key="1">
    <citation type="submission" date="2021-10" db="EMBL/GenBank/DDBJ databases">
        <title>Novel species in genus Arthrobacter.</title>
        <authorList>
            <person name="Liu Y."/>
        </authorList>
    </citation>
    <scope>NUCLEOTIDE SEQUENCE</scope>
    <source>
        <strain evidence="16">Zg-Y809</strain>
    </source>
</reference>
<dbReference type="CDD" id="cd00672">
    <property type="entry name" value="CysRS_core"/>
    <property type="match status" value="1"/>
</dbReference>
<dbReference type="InterPro" id="IPR015803">
    <property type="entry name" value="Cys-tRNA-ligase"/>
</dbReference>
<keyword evidence="5 13" id="KW-0436">Ligase</keyword>
<comment type="subcellular location">
    <subcellularLocation>
        <location evidence="1 13">Cytoplasm</location>
    </subcellularLocation>
</comment>
<dbReference type="Proteomes" id="UP001139264">
    <property type="component" value="Unassembled WGS sequence"/>
</dbReference>
<evidence type="ECO:0000256" key="4">
    <source>
        <dbReference type="ARBA" id="ARBA00022490"/>
    </source>
</evidence>
<sequence length="485" mass="53457">MSLRFYDTASAQVRDFVPLKEGEVSLYYCGATVQGRPHVGHIRSAIAFDQLTRWLQFRGYRVTTVRNVTDIDDKILAKSAESVGAEPSADVVPDEPWWALAYRFEQEFAKAYDTLGVQRPTYEPRATGHIPEMHALIERLIGAGHAYPALDDSGDVYFDVRSWNKYGSLTRQNIDDMQAAPDAGPRGKRDPRDFALWKGSKEGEPETAAWDSPWGKGRPGWHLECSAMVTKYLGPQFDIHGGGLDLRFPHHENEMAQSQAAGDGFANFWMHNGMVTFEGEKMSKSIGNTVSPEEMLRQATPRVVRYYLGQAHYRSVLDYRPTSLQEAAAAVERIDGFIAKATAKVYGTADSGFVLDTRRSMPAAFADAMDDDLNVPQALAVLHDTVRAGNTALADGNTEAVRDALHAVRTMTGVLGLDDTQRIETGTGAEHRALDSLVQAQLEERRAARAARDWARADSIRDSLAAAGITVEDTADGASWSMVQD</sequence>
<evidence type="ECO:0000256" key="6">
    <source>
        <dbReference type="ARBA" id="ARBA00022723"/>
    </source>
</evidence>
<feature type="short sequence motif" description="'HIGH' region" evidence="13">
    <location>
        <begin position="31"/>
        <end position="41"/>
    </location>
</feature>
<dbReference type="PANTHER" id="PTHR10890:SF30">
    <property type="entry name" value="CYSTEINE--TRNA LIGASE"/>
    <property type="match status" value="1"/>
</dbReference>
<feature type="compositionally biased region" description="Basic and acidic residues" evidence="14">
    <location>
        <begin position="185"/>
        <end position="204"/>
    </location>
</feature>
<evidence type="ECO:0000256" key="14">
    <source>
        <dbReference type="SAM" id="MobiDB-lite"/>
    </source>
</evidence>
<organism evidence="16 17">
    <name type="scientific">Arthrobacter gengyunqii</name>
    <dbReference type="NCBI Taxonomy" id="2886940"/>
    <lineage>
        <taxon>Bacteria</taxon>
        <taxon>Bacillati</taxon>
        <taxon>Actinomycetota</taxon>
        <taxon>Actinomycetes</taxon>
        <taxon>Micrococcales</taxon>
        <taxon>Micrococcaceae</taxon>
        <taxon>Arthrobacter</taxon>
    </lineage>
</organism>
<evidence type="ECO:0000256" key="3">
    <source>
        <dbReference type="ARBA" id="ARBA00011245"/>
    </source>
</evidence>
<evidence type="ECO:0000256" key="7">
    <source>
        <dbReference type="ARBA" id="ARBA00022741"/>
    </source>
</evidence>
<comment type="catalytic activity">
    <reaction evidence="12 13">
        <text>tRNA(Cys) + L-cysteine + ATP = L-cysteinyl-tRNA(Cys) + AMP + diphosphate</text>
        <dbReference type="Rhea" id="RHEA:17773"/>
        <dbReference type="Rhea" id="RHEA-COMP:9661"/>
        <dbReference type="Rhea" id="RHEA-COMP:9679"/>
        <dbReference type="ChEBI" id="CHEBI:30616"/>
        <dbReference type="ChEBI" id="CHEBI:33019"/>
        <dbReference type="ChEBI" id="CHEBI:35235"/>
        <dbReference type="ChEBI" id="CHEBI:78442"/>
        <dbReference type="ChEBI" id="CHEBI:78517"/>
        <dbReference type="ChEBI" id="CHEBI:456215"/>
        <dbReference type="EC" id="6.1.1.16"/>
    </reaction>
</comment>
<feature type="region of interest" description="Disordered" evidence="14">
    <location>
        <begin position="174"/>
        <end position="213"/>
    </location>
</feature>
<dbReference type="GO" id="GO:0006423">
    <property type="term" value="P:cysteinyl-tRNA aminoacylation"/>
    <property type="evidence" value="ECO:0007669"/>
    <property type="project" value="UniProtKB-UniRule"/>
</dbReference>
<dbReference type="PRINTS" id="PR00983">
    <property type="entry name" value="TRNASYNTHCYS"/>
</dbReference>
<evidence type="ECO:0000256" key="5">
    <source>
        <dbReference type="ARBA" id="ARBA00022598"/>
    </source>
</evidence>
<evidence type="ECO:0000256" key="12">
    <source>
        <dbReference type="ARBA" id="ARBA00047398"/>
    </source>
</evidence>
<dbReference type="Pfam" id="PF09190">
    <property type="entry name" value="DALR_2"/>
    <property type="match status" value="1"/>
</dbReference>
<keyword evidence="9 13" id="KW-0067">ATP-binding</keyword>
<evidence type="ECO:0000259" key="15">
    <source>
        <dbReference type="SMART" id="SM00840"/>
    </source>
</evidence>
<feature type="binding site" evidence="13">
    <location>
        <position position="284"/>
    </location>
    <ligand>
        <name>ATP</name>
        <dbReference type="ChEBI" id="CHEBI:30616"/>
    </ligand>
</feature>
<gene>
    <name evidence="13 16" type="primary">cysS</name>
    <name evidence="16" type="ORF">LJ751_16330</name>
</gene>
<keyword evidence="6 13" id="KW-0479">Metal-binding</keyword>
<name>A0A9X1M4Z3_9MICC</name>
<dbReference type="SMART" id="SM00840">
    <property type="entry name" value="DALR_2"/>
    <property type="match status" value="1"/>
</dbReference>
<evidence type="ECO:0000256" key="9">
    <source>
        <dbReference type="ARBA" id="ARBA00022840"/>
    </source>
</evidence>
<keyword evidence="7 13" id="KW-0547">Nucleotide-binding</keyword>
<dbReference type="InterPro" id="IPR009080">
    <property type="entry name" value="tRNAsynth_Ia_anticodon-bd"/>
</dbReference>
<dbReference type="InterPro" id="IPR032678">
    <property type="entry name" value="tRNA-synt_1_cat_dom"/>
</dbReference>
<feature type="binding site" evidence="13">
    <location>
        <position position="29"/>
    </location>
    <ligand>
        <name>Zn(2+)</name>
        <dbReference type="ChEBI" id="CHEBI:29105"/>
    </ligand>
</feature>
<dbReference type="GO" id="GO:0008270">
    <property type="term" value="F:zinc ion binding"/>
    <property type="evidence" value="ECO:0007669"/>
    <property type="project" value="UniProtKB-UniRule"/>
</dbReference>
<protein>
    <recommendedName>
        <fullName evidence="13">Cysteine--tRNA ligase</fullName>
        <ecNumber evidence="13">6.1.1.16</ecNumber>
    </recommendedName>
    <alternativeName>
        <fullName evidence="13">Cysteinyl-tRNA synthetase</fullName>
        <shortName evidence="13">CysRS</shortName>
    </alternativeName>
</protein>
<evidence type="ECO:0000313" key="17">
    <source>
        <dbReference type="Proteomes" id="UP001139264"/>
    </source>
</evidence>
<comment type="similarity">
    <text evidence="2 13">Belongs to the class-I aminoacyl-tRNA synthetase family.</text>
</comment>
<dbReference type="InterPro" id="IPR024909">
    <property type="entry name" value="Cys-tRNA/MSH_ligase"/>
</dbReference>
<accession>A0A9X1M4Z3</accession>
<proteinExistence type="inferred from homology"/>
<dbReference type="Gene3D" id="3.40.50.620">
    <property type="entry name" value="HUPs"/>
    <property type="match status" value="1"/>
</dbReference>
<dbReference type="NCBIfam" id="TIGR00435">
    <property type="entry name" value="cysS"/>
    <property type="match status" value="1"/>
</dbReference>
<dbReference type="GO" id="GO:0004817">
    <property type="term" value="F:cysteine-tRNA ligase activity"/>
    <property type="evidence" value="ECO:0007669"/>
    <property type="project" value="UniProtKB-UniRule"/>
</dbReference>
<keyword evidence="4 13" id="KW-0963">Cytoplasm</keyword>
<dbReference type="Pfam" id="PF01406">
    <property type="entry name" value="tRNA-synt_1e"/>
    <property type="match status" value="1"/>
</dbReference>
<dbReference type="FunFam" id="3.40.50.620:FF:000068">
    <property type="entry name" value="Cysteine--tRNA ligase"/>
    <property type="match status" value="1"/>
</dbReference>
<evidence type="ECO:0000256" key="1">
    <source>
        <dbReference type="ARBA" id="ARBA00004496"/>
    </source>
</evidence>
<dbReference type="GO" id="GO:0005829">
    <property type="term" value="C:cytosol"/>
    <property type="evidence" value="ECO:0007669"/>
    <property type="project" value="TreeGrafter"/>
</dbReference>
<evidence type="ECO:0000256" key="2">
    <source>
        <dbReference type="ARBA" id="ARBA00005594"/>
    </source>
</evidence>
<dbReference type="EC" id="6.1.1.16" evidence="13"/>
<dbReference type="SUPFAM" id="SSF47323">
    <property type="entry name" value="Anticodon-binding domain of a subclass of class I aminoacyl-tRNA synthetases"/>
    <property type="match status" value="1"/>
</dbReference>
<feature type="binding site" evidence="13">
    <location>
        <position position="250"/>
    </location>
    <ligand>
        <name>Zn(2+)</name>
        <dbReference type="ChEBI" id="CHEBI:29105"/>
    </ligand>
</feature>